<dbReference type="InterPro" id="IPR011050">
    <property type="entry name" value="Pectin_lyase_fold/virulence"/>
</dbReference>
<evidence type="ECO:0000259" key="4">
    <source>
        <dbReference type="SMART" id="SM00656"/>
    </source>
</evidence>
<keyword evidence="1 2" id="KW-0456">Lyase</keyword>
<gene>
    <name evidence="5" type="ORF">ACFFTO_37345</name>
</gene>
<feature type="domain" description="Pectate lyase" evidence="4">
    <location>
        <begin position="119"/>
        <end position="355"/>
    </location>
</feature>
<feature type="signal peptide" evidence="3">
    <location>
        <begin position="1"/>
        <end position="24"/>
    </location>
</feature>
<evidence type="ECO:0000256" key="2">
    <source>
        <dbReference type="RuleBase" id="RU361173"/>
    </source>
</evidence>
<dbReference type="EMBL" id="JBHMBK010000042">
    <property type="protein sequence ID" value="MFB9689873.1"/>
    <property type="molecule type" value="Genomic_DNA"/>
</dbReference>
<proteinExistence type="inferred from homology"/>
<dbReference type="Proteomes" id="UP001589535">
    <property type="component" value="Unassembled WGS sequence"/>
</dbReference>
<keyword evidence="2" id="KW-0624">Polysaccharide degradation</keyword>
<keyword evidence="3" id="KW-0732">Signal</keyword>
<reference evidence="5 6" key="1">
    <citation type="submission" date="2024-09" db="EMBL/GenBank/DDBJ databases">
        <authorList>
            <person name="Sun Q."/>
            <person name="Mori K."/>
        </authorList>
    </citation>
    <scope>NUCLEOTIDE SEQUENCE [LARGE SCALE GENOMIC DNA]</scope>
    <source>
        <strain evidence="5 6">JCM 13852</strain>
    </source>
</reference>
<dbReference type="Pfam" id="PF00544">
    <property type="entry name" value="Pectate_lyase_4"/>
    <property type="match status" value="1"/>
</dbReference>
<keyword evidence="2" id="KW-0119">Carbohydrate metabolism</keyword>
<dbReference type="InterPro" id="IPR012334">
    <property type="entry name" value="Pectin_lyas_fold"/>
</dbReference>
<comment type="subcellular location">
    <subcellularLocation>
        <location evidence="2">Secreted</location>
    </subcellularLocation>
</comment>
<organism evidence="5 6">
    <name type="scientific">Amycolatopsis plumensis</name>
    <dbReference type="NCBI Taxonomy" id="236508"/>
    <lineage>
        <taxon>Bacteria</taxon>
        <taxon>Bacillati</taxon>
        <taxon>Actinomycetota</taxon>
        <taxon>Actinomycetes</taxon>
        <taxon>Pseudonocardiales</taxon>
        <taxon>Pseudonocardiaceae</taxon>
        <taxon>Amycolatopsis</taxon>
    </lineage>
</organism>
<dbReference type="PANTHER" id="PTHR31683">
    <property type="entry name" value="PECTATE LYASE 18-RELATED"/>
    <property type="match status" value="1"/>
</dbReference>
<keyword evidence="2" id="KW-0964">Secreted</keyword>
<dbReference type="InterPro" id="IPR045032">
    <property type="entry name" value="PEL"/>
</dbReference>
<keyword evidence="6" id="KW-1185">Reference proteome</keyword>
<evidence type="ECO:0000313" key="5">
    <source>
        <dbReference type="EMBL" id="MFB9689873.1"/>
    </source>
</evidence>
<name>A0ABV5UER2_9PSEU</name>
<comment type="caution">
    <text evidence="5">The sequence shown here is derived from an EMBL/GenBank/DDBJ whole genome shotgun (WGS) entry which is preliminary data.</text>
</comment>
<dbReference type="SUPFAM" id="SSF51126">
    <property type="entry name" value="Pectin lyase-like"/>
    <property type="match status" value="1"/>
</dbReference>
<sequence length="432" mass="46605">MRWKAFAGCLALLGLTLTAAPAQAHGRDPGRDPGRVVLGAHDGWAAATTGTTGGSAAAREDIRTVTKRSELAAALAAHPGAPKIVYVRGTVEGNVDAADRPVSCESFADPAYSLPAYLAAYDPATWGRVPPSGPLEEARERSQANQAKQVVLDVGPNTTIVGLGRDATLHGLTLRVTGDNVILRNLHFSDAHDCFPQWDPLDTADGNWNSEYDNLDLVGATHVWVDHNEFSDGGNDQQPTYYGRKYEVHDGLLDIVNGSDLVTVSYNRLHDHDKTMLIGNTDKPAYDVGKLRVTLHHNLFSEIGQRAPRVRYGQVHVYDNLYSIEDPAAYTYSLGVGVESRIYAENNFFRVPATLPLGQLVHYWKGTVLHATGTLVAQGGQWPRAVDLLAEYNAANDPDLGADVGWKPALVERLDPAWAVPALVLAAAGPGR</sequence>
<protein>
    <submittedName>
        <fullName evidence="5">Polysaccharide lyase family 1 protein</fullName>
    </submittedName>
</protein>
<dbReference type="GO" id="GO:0016829">
    <property type="term" value="F:lyase activity"/>
    <property type="evidence" value="ECO:0007669"/>
    <property type="project" value="UniProtKB-KW"/>
</dbReference>
<evidence type="ECO:0000313" key="6">
    <source>
        <dbReference type="Proteomes" id="UP001589535"/>
    </source>
</evidence>
<dbReference type="PANTHER" id="PTHR31683:SF18">
    <property type="entry name" value="PECTATE LYASE 21-RELATED"/>
    <property type="match status" value="1"/>
</dbReference>
<dbReference type="RefSeq" id="WP_378204332.1">
    <property type="nucleotide sequence ID" value="NZ_JBHMBK010000042.1"/>
</dbReference>
<evidence type="ECO:0000256" key="1">
    <source>
        <dbReference type="ARBA" id="ARBA00023239"/>
    </source>
</evidence>
<dbReference type="SMART" id="SM00656">
    <property type="entry name" value="Amb_all"/>
    <property type="match status" value="1"/>
</dbReference>
<feature type="chain" id="PRO_5047459368" evidence="3">
    <location>
        <begin position="25"/>
        <end position="432"/>
    </location>
</feature>
<evidence type="ECO:0000256" key="3">
    <source>
        <dbReference type="SAM" id="SignalP"/>
    </source>
</evidence>
<comment type="similarity">
    <text evidence="2">Belongs to the polysaccharide lyase 1 family.</text>
</comment>
<dbReference type="InterPro" id="IPR002022">
    <property type="entry name" value="Pec_lyase"/>
</dbReference>
<accession>A0ABV5UER2</accession>
<dbReference type="Gene3D" id="2.160.20.10">
    <property type="entry name" value="Single-stranded right-handed beta-helix, Pectin lyase-like"/>
    <property type="match status" value="1"/>
</dbReference>